<keyword evidence="6" id="KW-0539">Nucleus</keyword>
<organism evidence="10 11">
    <name type="scientific">Varroa destructor</name>
    <name type="common">Honeybee mite</name>
    <dbReference type="NCBI Taxonomy" id="109461"/>
    <lineage>
        <taxon>Eukaryota</taxon>
        <taxon>Metazoa</taxon>
        <taxon>Ecdysozoa</taxon>
        <taxon>Arthropoda</taxon>
        <taxon>Chelicerata</taxon>
        <taxon>Arachnida</taxon>
        <taxon>Acari</taxon>
        <taxon>Parasitiformes</taxon>
        <taxon>Mesostigmata</taxon>
        <taxon>Gamasina</taxon>
        <taxon>Dermanyssoidea</taxon>
        <taxon>Varroidae</taxon>
        <taxon>Varroa</taxon>
    </lineage>
</organism>
<dbReference type="SUPFAM" id="SSF48371">
    <property type="entry name" value="ARM repeat"/>
    <property type="match status" value="1"/>
</dbReference>
<dbReference type="InterPro" id="IPR016024">
    <property type="entry name" value="ARM-type_fold"/>
</dbReference>
<dbReference type="FunCoup" id="A0A7M7J599">
    <property type="interactions" value="1194"/>
</dbReference>
<feature type="domain" description="Integrator complex subunit 7 N-terminal" evidence="8">
    <location>
        <begin position="29"/>
        <end position="514"/>
    </location>
</feature>
<dbReference type="OrthoDB" id="1921953at2759"/>
<evidence type="ECO:0000313" key="10">
    <source>
        <dbReference type="EnsemblMetazoa" id="XP_022647054"/>
    </source>
</evidence>
<dbReference type="Pfam" id="PF22965">
    <property type="entry name" value="INTS7_C"/>
    <property type="match status" value="1"/>
</dbReference>
<keyword evidence="5" id="KW-0963">Cytoplasm</keyword>
<dbReference type="Proteomes" id="UP000594260">
    <property type="component" value="Unplaced"/>
</dbReference>
<sequence>MLGTIGSTPIRVSFTESWQDGEQDANSALTELDKGLRSGRQGEQCETIVRFPRLFEKYPFPILINSACLKLAEVFRGNQSNFLRLLILRVMQESEKHLDKILSVDEFVRRIFIVMYSNDPVARALTLRTLGSIACVVKDRSNVHHSIRSSLESNDTVELEAAIYACSRLSAVSHQFASSICPIVAHMMKDLSTPVDIKLKLLSVFSNMTHDAQTANQVRELCLSLLPTHPAQDFVVEILAVLTKLAASSISHITSQIHLLLEHLESDPRAAVRRQALSDLRFLAEEERWAHLWHKEHMDRLVSYALSSPYMGLKCQAIRVIVLLTKSLAVHRIDLSPSSDILHLCTQTIYHEDVRLAAVSVELITQLAVHICKEKMAHVDLMRDTCSAIETLLFLVSSSGPSVALTLALRCVLDLCRVDAALCSHFVDVLALFLPNEAICQTLAAIGAERRVLAHLEPKIRQWLPQRPLILWTLLLQASLEGPAGQLIFPPELMTHVGPWDLYRLARQAAHYGQHRAVRRLVENLETAVSSEHLYHWLVAIKKLALAEETRETCHYETAVSALKAATTPQHSLQFQVEYVRLRAQMISLSQQLVHAAGCLRTCPPPAIAASLAAQTRDDNLKCGRVVSQLRKSARDWRALSDQWAALFESSFDADEQSLRHLRVMQHKCQLIAQAAEKVSQYNQGIRAQVSMVEPWSGDAANNPCSSSFRDFEAKQKAVSLYRELVDAGEGLTTTKVSTLVEISQFLVGVPLHLPRFFFQRLQKTTLQLAVSPQQTNPNEPVFIAGSQLSLKVEGVVQQSANAHRKVRRVRLKVAAGEPALLCLEEVARPRNDYFSAEFLVSLPTAGVYYIQIDTAVLDEDQNVWTTGPREGFMAKTQEDSSAKRMYLPRT</sequence>
<dbReference type="CTD" id="25896"/>
<dbReference type="InterPro" id="IPR056516">
    <property type="entry name" value="INTS7_N"/>
</dbReference>
<dbReference type="InParanoid" id="A0A7M7J599"/>
<evidence type="ECO:0000259" key="8">
    <source>
        <dbReference type="Pfam" id="PF24436"/>
    </source>
</evidence>
<reference evidence="10" key="1">
    <citation type="submission" date="2021-01" db="UniProtKB">
        <authorList>
            <consortium name="EnsemblMetazoa"/>
        </authorList>
    </citation>
    <scope>IDENTIFICATION</scope>
</reference>
<evidence type="ECO:0000256" key="4">
    <source>
        <dbReference type="ARBA" id="ARBA00015336"/>
    </source>
</evidence>
<name>A0A7M7J599_VARDE</name>
<dbReference type="RefSeq" id="XP_022647054.1">
    <property type="nucleotide sequence ID" value="XM_022791319.1"/>
</dbReference>
<evidence type="ECO:0000256" key="6">
    <source>
        <dbReference type="ARBA" id="ARBA00023242"/>
    </source>
</evidence>
<evidence type="ECO:0000259" key="7">
    <source>
        <dbReference type="Pfam" id="PF22965"/>
    </source>
</evidence>
<dbReference type="GeneID" id="111244331"/>
<protein>
    <recommendedName>
        <fullName evidence="4">Integrator complex subunit 7</fullName>
    </recommendedName>
</protein>
<feature type="domain" description="Integrator complex subunit 7 helical bundle" evidence="9">
    <location>
        <begin position="515"/>
        <end position="679"/>
    </location>
</feature>
<evidence type="ECO:0000259" key="9">
    <source>
        <dbReference type="Pfam" id="PF24437"/>
    </source>
</evidence>
<evidence type="ECO:0000256" key="1">
    <source>
        <dbReference type="ARBA" id="ARBA00004123"/>
    </source>
</evidence>
<dbReference type="AlphaFoldDB" id="A0A7M7J599"/>
<dbReference type="Pfam" id="PF24436">
    <property type="entry name" value="INTS7_N"/>
    <property type="match status" value="1"/>
</dbReference>
<comment type="subcellular location">
    <subcellularLocation>
        <location evidence="2">Cytoplasm</location>
    </subcellularLocation>
    <subcellularLocation>
        <location evidence="1">Nucleus</location>
    </subcellularLocation>
</comment>
<accession>A0A7M7J599</accession>
<dbReference type="GO" id="GO:0032039">
    <property type="term" value="C:integrator complex"/>
    <property type="evidence" value="ECO:0007669"/>
    <property type="project" value="InterPro"/>
</dbReference>
<dbReference type="InterPro" id="IPR033060">
    <property type="entry name" value="INTS7"/>
</dbReference>
<evidence type="ECO:0000256" key="3">
    <source>
        <dbReference type="ARBA" id="ARBA00008565"/>
    </source>
</evidence>
<dbReference type="Pfam" id="PF24437">
    <property type="entry name" value="INTS7_HB"/>
    <property type="match status" value="1"/>
</dbReference>
<dbReference type="EnsemblMetazoa" id="XM_022791319">
    <property type="protein sequence ID" value="XP_022647054"/>
    <property type="gene ID" value="LOC111244331"/>
</dbReference>
<dbReference type="InterPro" id="IPR054519">
    <property type="entry name" value="INTS7_C"/>
</dbReference>
<dbReference type="GO" id="GO:0034472">
    <property type="term" value="P:snRNA 3'-end processing"/>
    <property type="evidence" value="ECO:0007669"/>
    <property type="project" value="TreeGrafter"/>
</dbReference>
<dbReference type="GO" id="GO:0005737">
    <property type="term" value="C:cytoplasm"/>
    <property type="evidence" value="ECO:0007669"/>
    <property type="project" value="UniProtKB-SubCell"/>
</dbReference>
<dbReference type="PANTHER" id="PTHR13322">
    <property type="entry name" value="C1ORF73 PROTEIN"/>
    <property type="match status" value="1"/>
</dbReference>
<dbReference type="KEGG" id="vde:111244331"/>
<dbReference type="PANTHER" id="PTHR13322:SF2">
    <property type="entry name" value="INTEGRATOR COMPLEX SUBUNIT 7"/>
    <property type="match status" value="1"/>
</dbReference>
<dbReference type="OMA" id="GITWCTG"/>
<dbReference type="InterPro" id="IPR056517">
    <property type="entry name" value="INTS7_HB"/>
</dbReference>
<evidence type="ECO:0000256" key="2">
    <source>
        <dbReference type="ARBA" id="ARBA00004496"/>
    </source>
</evidence>
<proteinExistence type="inferred from homology"/>
<evidence type="ECO:0000313" key="11">
    <source>
        <dbReference type="Proteomes" id="UP000594260"/>
    </source>
</evidence>
<keyword evidence="11" id="KW-1185">Reference proteome</keyword>
<feature type="domain" description="Integrator complex subunit 7 C-terminal" evidence="7">
    <location>
        <begin position="768"/>
        <end position="865"/>
    </location>
</feature>
<comment type="similarity">
    <text evidence="3">Belongs to the Integrator subunit 7 family.</text>
</comment>
<evidence type="ECO:0000256" key="5">
    <source>
        <dbReference type="ARBA" id="ARBA00022490"/>
    </source>
</evidence>